<dbReference type="InterPro" id="IPR018365">
    <property type="entry name" value="Cell_cycle_FtsW-rel_CS"/>
</dbReference>
<dbReference type="OrthoDB" id="9768187at2"/>
<feature type="transmembrane region" description="Helical" evidence="8">
    <location>
        <begin position="297"/>
        <end position="321"/>
    </location>
</feature>
<keyword evidence="4 8" id="KW-1133">Transmembrane helix</keyword>
<evidence type="ECO:0000256" key="6">
    <source>
        <dbReference type="ARBA" id="ARBA00032370"/>
    </source>
</evidence>
<feature type="transmembrane region" description="Helical" evidence="8">
    <location>
        <begin position="131"/>
        <end position="149"/>
    </location>
</feature>
<protein>
    <recommendedName>
        <fullName evidence="7">Cell wall polymerase</fullName>
    </recommendedName>
    <alternativeName>
        <fullName evidence="6">Peptidoglycan polymerase</fullName>
    </alternativeName>
</protein>
<feature type="transmembrane region" description="Helical" evidence="8">
    <location>
        <begin position="65"/>
        <end position="84"/>
    </location>
</feature>
<dbReference type="AlphaFoldDB" id="A0A377J243"/>
<evidence type="ECO:0000256" key="2">
    <source>
        <dbReference type="ARBA" id="ARBA00022692"/>
    </source>
</evidence>
<evidence type="ECO:0000313" key="9">
    <source>
        <dbReference type="EMBL" id="STO96557.1"/>
    </source>
</evidence>
<dbReference type="Proteomes" id="UP000254841">
    <property type="component" value="Unassembled WGS sequence"/>
</dbReference>
<gene>
    <name evidence="9" type="primary">mrdB</name>
    <name evidence="9" type="ORF">NCTC12410_00370</name>
</gene>
<evidence type="ECO:0000256" key="7">
    <source>
        <dbReference type="ARBA" id="ARBA00033270"/>
    </source>
</evidence>
<evidence type="ECO:0000256" key="3">
    <source>
        <dbReference type="ARBA" id="ARBA00022960"/>
    </source>
</evidence>
<feature type="transmembrane region" description="Helical" evidence="8">
    <location>
        <begin position="6"/>
        <end position="29"/>
    </location>
</feature>
<feature type="transmembrane region" description="Helical" evidence="8">
    <location>
        <begin position="263"/>
        <end position="285"/>
    </location>
</feature>
<accession>A0A377J243</accession>
<name>A0A377J243_9HELI</name>
<dbReference type="GO" id="GO:0032153">
    <property type="term" value="C:cell division site"/>
    <property type="evidence" value="ECO:0007669"/>
    <property type="project" value="TreeGrafter"/>
</dbReference>
<dbReference type="Pfam" id="PF01098">
    <property type="entry name" value="FTSW_RODA_SPOVE"/>
    <property type="match status" value="1"/>
</dbReference>
<dbReference type="PROSITE" id="PS00428">
    <property type="entry name" value="FTSW_RODA_SPOVE"/>
    <property type="match status" value="1"/>
</dbReference>
<feature type="transmembrane region" description="Helical" evidence="8">
    <location>
        <begin position="154"/>
        <end position="171"/>
    </location>
</feature>
<comment type="subcellular location">
    <subcellularLocation>
        <location evidence="1">Membrane</location>
        <topology evidence="1">Multi-pass membrane protein</topology>
    </subcellularLocation>
</comment>
<evidence type="ECO:0000256" key="4">
    <source>
        <dbReference type="ARBA" id="ARBA00022989"/>
    </source>
</evidence>
<proteinExistence type="predicted"/>
<keyword evidence="3" id="KW-0133">Cell shape</keyword>
<dbReference type="PANTHER" id="PTHR30474:SF1">
    <property type="entry name" value="PEPTIDOGLYCAN GLYCOSYLTRANSFERASE MRDB"/>
    <property type="match status" value="1"/>
</dbReference>
<feature type="transmembrane region" description="Helical" evidence="8">
    <location>
        <begin position="327"/>
        <end position="345"/>
    </location>
</feature>
<sequence>MIDRRVLIHFDILLPILIIPIVLLSYLLIGEASPSQNLRQSIYILIGLCAFVVAFFIPIRQLNKSIVIFYWICIVLLILVYIIGTKQLGAQRWITIGAFSIQPSEPVKIAIILLLGLHIHNNPPPPQGYGLKQFAILSGYILLPFVLILKQPDLGTALVVLFVGFGTLFLIGVNYKIWTAIIITTLVASPLIYGSLKNYQKKRIHDFIAEKPSYHVQQSIITIGSGGLFGKKKEDSTQTQLKFLPIATSDFVFAYFSERYGLVGGVVLLGLYIFLTLHILSFSLIDPKDYRLRVMACSVALLLFFYVAVNISMTIGLAPVVGIPLPLFSYGGSSFITFMIFFGLLENLLAFRFNFSYNANPFKAILRSPKYRR</sequence>
<dbReference type="PANTHER" id="PTHR30474">
    <property type="entry name" value="CELL CYCLE PROTEIN"/>
    <property type="match status" value="1"/>
</dbReference>
<keyword evidence="2 8" id="KW-0812">Transmembrane</keyword>
<feature type="transmembrane region" description="Helical" evidence="8">
    <location>
        <begin position="41"/>
        <end position="59"/>
    </location>
</feature>
<dbReference type="GO" id="GO:0008360">
    <property type="term" value="P:regulation of cell shape"/>
    <property type="evidence" value="ECO:0007669"/>
    <property type="project" value="UniProtKB-KW"/>
</dbReference>
<evidence type="ECO:0000256" key="5">
    <source>
        <dbReference type="ARBA" id="ARBA00023136"/>
    </source>
</evidence>
<organism evidence="9 10">
    <name type="scientific">Helicobacter canis</name>
    <dbReference type="NCBI Taxonomy" id="29419"/>
    <lineage>
        <taxon>Bacteria</taxon>
        <taxon>Pseudomonadati</taxon>
        <taxon>Campylobacterota</taxon>
        <taxon>Epsilonproteobacteria</taxon>
        <taxon>Campylobacterales</taxon>
        <taxon>Helicobacteraceae</taxon>
        <taxon>Helicobacter</taxon>
    </lineage>
</organism>
<dbReference type="GO" id="GO:0015648">
    <property type="term" value="F:lipid-linked peptidoglycan transporter activity"/>
    <property type="evidence" value="ECO:0007669"/>
    <property type="project" value="TreeGrafter"/>
</dbReference>
<feature type="transmembrane region" description="Helical" evidence="8">
    <location>
        <begin position="177"/>
        <end position="196"/>
    </location>
</feature>
<dbReference type="InterPro" id="IPR001182">
    <property type="entry name" value="FtsW/RodA"/>
</dbReference>
<reference evidence="9 10" key="1">
    <citation type="submission" date="2018-06" db="EMBL/GenBank/DDBJ databases">
        <authorList>
            <consortium name="Pathogen Informatics"/>
            <person name="Doyle S."/>
        </authorList>
    </citation>
    <scope>NUCLEOTIDE SEQUENCE [LARGE SCALE GENOMIC DNA]</scope>
    <source>
        <strain evidence="9 10">NCTC12410</strain>
    </source>
</reference>
<evidence type="ECO:0000256" key="1">
    <source>
        <dbReference type="ARBA" id="ARBA00004141"/>
    </source>
</evidence>
<dbReference type="GO" id="GO:0051301">
    <property type="term" value="P:cell division"/>
    <property type="evidence" value="ECO:0007669"/>
    <property type="project" value="InterPro"/>
</dbReference>
<evidence type="ECO:0000313" key="10">
    <source>
        <dbReference type="Proteomes" id="UP000254841"/>
    </source>
</evidence>
<dbReference type="EMBL" id="UGHV01000001">
    <property type="protein sequence ID" value="STO96557.1"/>
    <property type="molecule type" value="Genomic_DNA"/>
</dbReference>
<keyword evidence="5 8" id="KW-0472">Membrane</keyword>
<evidence type="ECO:0000256" key="8">
    <source>
        <dbReference type="SAM" id="Phobius"/>
    </source>
</evidence>
<dbReference type="GO" id="GO:0005886">
    <property type="term" value="C:plasma membrane"/>
    <property type="evidence" value="ECO:0007669"/>
    <property type="project" value="TreeGrafter"/>
</dbReference>